<organism evidence="1 2">
    <name type="scientific">Mycena chlorophos</name>
    <name type="common">Agaric fungus</name>
    <name type="synonym">Agaricus chlorophos</name>
    <dbReference type="NCBI Taxonomy" id="658473"/>
    <lineage>
        <taxon>Eukaryota</taxon>
        <taxon>Fungi</taxon>
        <taxon>Dikarya</taxon>
        <taxon>Basidiomycota</taxon>
        <taxon>Agaricomycotina</taxon>
        <taxon>Agaricomycetes</taxon>
        <taxon>Agaricomycetidae</taxon>
        <taxon>Agaricales</taxon>
        <taxon>Marasmiineae</taxon>
        <taxon>Mycenaceae</taxon>
        <taxon>Mycena</taxon>
    </lineage>
</organism>
<accession>A0ABQ0M0X6</accession>
<dbReference type="Proteomes" id="UP000815677">
    <property type="component" value="Unassembled WGS sequence"/>
</dbReference>
<reference evidence="1" key="1">
    <citation type="submission" date="2014-09" db="EMBL/GenBank/DDBJ databases">
        <title>Genome sequence of the luminous mushroom Mycena chlorophos for searching fungal bioluminescence genes.</title>
        <authorList>
            <person name="Tanaka Y."/>
            <person name="Kasuga D."/>
            <person name="Oba Y."/>
            <person name="Hase S."/>
            <person name="Sato K."/>
            <person name="Oba Y."/>
            <person name="Sakakibara Y."/>
        </authorList>
    </citation>
    <scope>NUCLEOTIDE SEQUENCE</scope>
</reference>
<protein>
    <submittedName>
        <fullName evidence="1">Uncharacterized protein</fullName>
    </submittedName>
</protein>
<gene>
    <name evidence="1" type="ORF">MCHLO_13544</name>
</gene>
<sequence length="287" mass="32158">MLVFHARISPLTNEWAGDTPLPDHVLSVQPALGLDLTSIPLAPHRLHFFAYHAYHEGISALPAYSAREREREDSDVAVVLHQRCRCFPHTAIQPSPVAAIQLHKLDALTTRRSSARSSPRTVIVTSMCPSPSSSSTSLYLIGPRMAPTHGLHRMRRRARRTCALPPGQGRTKCRSSIGGGCRIHGGREFLHSGFSREHGWVLVALLRRPFTLHPRGLGRCRWVYGSVEVSIRLLVRVPDCHFCLPATTLRPQPYLRIHFRTTLLYQAHSAFPTSDTTLERADRRRGA</sequence>
<evidence type="ECO:0000313" key="1">
    <source>
        <dbReference type="EMBL" id="GAT56955.1"/>
    </source>
</evidence>
<dbReference type="EMBL" id="DF849371">
    <property type="protein sequence ID" value="GAT56955.1"/>
    <property type="molecule type" value="Genomic_DNA"/>
</dbReference>
<evidence type="ECO:0000313" key="2">
    <source>
        <dbReference type="Proteomes" id="UP000815677"/>
    </source>
</evidence>
<proteinExistence type="predicted"/>
<name>A0ABQ0M0X6_MYCCL</name>
<keyword evidence="2" id="KW-1185">Reference proteome</keyword>